<dbReference type="Proteomes" id="UP000558997">
    <property type="component" value="Unassembled WGS sequence"/>
</dbReference>
<name>A0A841DT47_9ACTN</name>
<sequence>MRSWKTVSAAGARRRVFSAVDVEVLSPQPGARDYVYLTNPPAAEEAAARLGLQIADERTMADIAQRWKETSTVSPEDAMRDYTQALMPELAFEDLARARTAIRDHAKSCGVVIGE</sequence>
<reference evidence="1 2" key="1">
    <citation type="submission" date="2020-08" db="EMBL/GenBank/DDBJ databases">
        <title>Sequencing the genomes of 1000 actinobacteria strains.</title>
        <authorList>
            <person name="Klenk H.-P."/>
        </authorList>
    </citation>
    <scope>NUCLEOTIDE SEQUENCE [LARGE SCALE GENOMIC DNA]</scope>
    <source>
        <strain evidence="1 2">DSM 17294</strain>
    </source>
</reference>
<dbReference type="AlphaFoldDB" id="A0A841DT47"/>
<dbReference type="EMBL" id="JACHNF010000001">
    <property type="protein sequence ID" value="MBB5979890.1"/>
    <property type="molecule type" value="Genomic_DNA"/>
</dbReference>
<accession>A0A841DT47</accession>
<protein>
    <submittedName>
        <fullName evidence="1">Uncharacterized protein</fullName>
    </submittedName>
</protein>
<proteinExistence type="predicted"/>
<organism evidence="1 2">
    <name type="scientific">Kribbella solani</name>
    <dbReference type="NCBI Taxonomy" id="236067"/>
    <lineage>
        <taxon>Bacteria</taxon>
        <taxon>Bacillati</taxon>
        <taxon>Actinomycetota</taxon>
        <taxon>Actinomycetes</taxon>
        <taxon>Propionibacteriales</taxon>
        <taxon>Kribbellaceae</taxon>
        <taxon>Kribbella</taxon>
    </lineage>
</organism>
<comment type="caution">
    <text evidence="1">The sequence shown here is derived from an EMBL/GenBank/DDBJ whole genome shotgun (WGS) entry which is preliminary data.</text>
</comment>
<evidence type="ECO:0000313" key="2">
    <source>
        <dbReference type="Proteomes" id="UP000558997"/>
    </source>
</evidence>
<keyword evidence="2" id="KW-1185">Reference proteome</keyword>
<dbReference type="RefSeq" id="WP_184835196.1">
    <property type="nucleotide sequence ID" value="NZ_BAAAVN010000006.1"/>
</dbReference>
<gene>
    <name evidence="1" type="ORF">HDA44_003231</name>
</gene>
<evidence type="ECO:0000313" key="1">
    <source>
        <dbReference type="EMBL" id="MBB5979890.1"/>
    </source>
</evidence>